<organism evidence="1 2">
    <name type="scientific">Nitrosomonas communis</name>
    <dbReference type="NCBI Taxonomy" id="44574"/>
    <lineage>
        <taxon>Bacteria</taxon>
        <taxon>Pseudomonadati</taxon>
        <taxon>Pseudomonadota</taxon>
        <taxon>Betaproteobacteria</taxon>
        <taxon>Nitrosomonadales</taxon>
        <taxon>Nitrosomonadaceae</taxon>
        <taxon>Nitrosomonas</taxon>
    </lineage>
</organism>
<name>A0A1H2W9J0_9PROT</name>
<protein>
    <submittedName>
        <fullName evidence="1">Type III restriction enzyme</fullName>
    </submittedName>
</protein>
<sequence>MRLSSDYIVVVETKGQQDLDVPLKMQRLRQWWEDVNALRVGMNYHFVYVNEAGYKQYAPKSFADLLAGFREYKNDYPAIFQ</sequence>
<evidence type="ECO:0000313" key="2">
    <source>
        <dbReference type="Proteomes" id="UP000183454"/>
    </source>
</evidence>
<evidence type="ECO:0000313" key="1">
    <source>
        <dbReference type="EMBL" id="SDW77260.1"/>
    </source>
</evidence>
<dbReference type="AlphaFoldDB" id="A0A1H2W9J0"/>
<dbReference type="EMBL" id="FNNH01000027">
    <property type="protein sequence ID" value="SDW77260.1"/>
    <property type="molecule type" value="Genomic_DNA"/>
</dbReference>
<proteinExistence type="predicted"/>
<reference evidence="1 2" key="1">
    <citation type="submission" date="2016-10" db="EMBL/GenBank/DDBJ databases">
        <authorList>
            <person name="de Groot N.N."/>
        </authorList>
    </citation>
    <scope>NUCLEOTIDE SEQUENCE [LARGE SCALE GENOMIC DNA]</scope>
    <source>
        <strain evidence="1 2">Nm110</strain>
    </source>
</reference>
<accession>A0A1H2W9J0</accession>
<gene>
    <name evidence="1" type="ORF">SAMN05421882_102728</name>
</gene>
<dbReference type="Proteomes" id="UP000183454">
    <property type="component" value="Unassembled WGS sequence"/>
</dbReference>